<dbReference type="GO" id="GO:0051015">
    <property type="term" value="F:actin filament binding"/>
    <property type="evidence" value="ECO:0007669"/>
    <property type="project" value="InterPro"/>
</dbReference>
<proteinExistence type="predicted"/>
<dbReference type="PANTHER" id="PTHR19961:SF18">
    <property type="entry name" value="FI19014P1"/>
    <property type="match status" value="1"/>
</dbReference>
<dbReference type="AlphaFoldDB" id="A0AA88GRY4"/>
<dbReference type="Pfam" id="PF00307">
    <property type="entry name" value="CH"/>
    <property type="match status" value="2"/>
</dbReference>
<dbReference type="CDD" id="cd21218">
    <property type="entry name" value="CH_PLS_FIM_rpt2"/>
    <property type="match status" value="1"/>
</dbReference>
<dbReference type="Proteomes" id="UP000816034">
    <property type="component" value="Unassembled WGS sequence"/>
</dbReference>
<keyword evidence="1" id="KW-0677">Repeat</keyword>
<feature type="region of interest" description="Disordered" evidence="4">
    <location>
        <begin position="1"/>
        <end position="34"/>
    </location>
</feature>
<protein>
    <recommendedName>
        <fullName evidence="5">Calponin-homology (CH) domain-containing protein</fullName>
    </recommendedName>
</protein>
<keyword evidence="2" id="KW-0009">Actin-binding</keyword>
<dbReference type="InterPro" id="IPR039959">
    <property type="entry name" value="Fimbrin/Plastin"/>
</dbReference>
<evidence type="ECO:0000256" key="3">
    <source>
        <dbReference type="SAM" id="Coils"/>
    </source>
</evidence>
<feature type="compositionally biased region" description="Polar residues" evidence="4">
    <location>
        <begin position="87"/>
        <end position="106"/>
    </location>
</feature>
<dbReference type="GO" id="GO:0032432">
    <property type="term" value="C:actin filament bundle"/>
    <property type="evidence" value="ECO:0007669"/>
    <property type="project" value="TreeGrafter"/>
</dbReference>
<dbReference type="InterPro" id="IPR001715">
    <property type="entry name" value="CH_dom"/>
</dbReference>
<dbReference type="PANTHER" id="PTHR19961">
    <property type="entry name" value="FIMBRIN/PLASTIN"/>
    <property type="match status" value="1"/>
</dbReference>
<feature type="region of interest" description="Disordered" evidence="4">
    <location>
        <begin position="87"/>
        <end position="108"/>
    </location>
</feature>
<dbReference type="GO" id="GO:0051017">
    <property type="term" value="P:actin filament bundle assembly"/>
    <property type="evidence" value="ECO:0007669"/>
    <property type="project" value="InterPro"/>
</dbReference>
<dbReference type="SMART" id="SM00033">
    <property type="entry name" value="CH"/>
    <property type="match status" value="2"/>
</dbReference>
<gene>
    <name evidence="6" type="ORF">C9374_004143</name>
</gene>
<reference evidence="6 7" key="1">
    <citation type="journal article" date="2018" name="BMC Genomics">
        <title>The genome of Naegleria lovaniensis, the basis for a comparative approach to unravel pathogenicity factors of the human pathogenic amoeba N. fowleri.</title>
        <authorList>
            <person name="Liechti N."/>
            <person name="Schurch N."/>
            <person name="Bruggmann R."/>
            <person name="Wittwer M."/>
        </authorList>
    </citation>
    <scope>NUCLEOTIDE SEQUENCE [LARGE SCALE GENOMIC DNA]</scope>
    <source>
        <strain evidence="6 7">ATCC 30569</strain>
    </source>
</reference>
<name>A0AA88GRY4_NAELO</name>
<evidence type="ECO:0000313" key="7">
    <source>
        <dbReference type="Proteomes" id="UP000816034"/>
    </source>
</evidence>
<dbReference type="Gene3D" id="1.10.418.10">
    <property type="entry name" value="Calponin-like domain"/>
    <property type="match status" value="2"/>
</dbReference>
<dbReference type="EMBL" id="PYSW02000020">
    <property type="protein sequence ID" value="KAG2383472.1"/>
    <property type="molecule type" value="Genomic_DNA"/>
</dbReference>
<evidence type="ECO:0000259" key="5">
    <source>
        <dbReference type="PROSITE" id="PS50021"/>
    </source>
</evidence>
<dbReference type="InterPro" id="IPR036872">
    <property type="entry name" value="CH_dom_sf"/>
</dbReference>
<sequence length="528" mass="60637">MSTSTPPPLTNANLLINGGHRPRQSIIKSKTAHGSTMTITRSEKRCFIRYVNTIMNNAIQKAIEEKTKMQENGSWNFIMNTLSTTSTTEGDSANITSNGELTSPRGNNRRPRNVLLHLGDLAVIDYWKPMEVVGIEELESNVELFERLQDGVVFCHLLDKIQNGLVDWTKINKRNILTPLEELSKFQKVENQNFVLEVAPSVGCQIVGIGASELADGSQQPLLALLWQLIRQDVTKRLNVMHSLRLIALKEESESVVDFMKLPPQQLLLRFVNYNLKATKTKKIVANFSEDWKDGEAFCYLIKNIVDINNRFSSTKVSKNGNEFTEEQIQEILSIENHEERAKRIIQAINELGLNPNHVHIEGEDIATGVNTLIMTLVGSMFNATNLNGLQSELTEDPEKMTQLRREILDNFLEMMKDDMPEIKKPEMKVFLELVKKLSDVNIKEIEEKIVEQRVQEYKMEVRKLKKQHYVLFNQSEQYKRRIEELEKIVADQKVTIKDLEDKNAQQASRIQELEEELQKANHSRKKI</sequence>
<dbReference type="RefSeq" id="XP_044549151.1">
    <property type="nucleotide sequence ID" value="XM_044693750.1"/>
</dbReference>
<evidence type="ECO:0000256" key="1">
    <source>
        <dbReference type="ARBA" id="ARBA00022737"/>
    </source>
</evidence>
<evidence type="ECO:0000256" key="4">
    <source>
        <dbReference type="SAM" id="MobiDB-lite"/>
    </source>
</evidence>
<comment type="caution">
    <text evidence="6">The sequence shown here is derived from an EMBL/GenBank/DDBJ whole genome shotgun (WGS) entry which is preliminary data.</text>
</comment>
<dbReference type="GeneID" id="68096598"/>
<organism evidence="6 7">
    <name type="scientific">Naegleria lovaniensis</name>
    <name type="common">Amoeba</name>
    <dbReference type="NCBI Taxonomy" id="51637"/>
    <lineage>
        <taxon>Eukaryota</taxon>
        <taxon>Discoba</taxon>
        <taxon>Heterolobosea</taxon>
        <taxon>Tetramitia</taxon>
        <taxon>Eutetramitia</taxon>
        <taxon>Vahlkampfiidae</taxon>
        <taxon>Naegleria</taxon>
    </lineage>
</organism>
<feature type="domain" description="Calponin-homology (CH)" evidence="5">
    <location>
        <begin position="108"/>
        <end position="234"/>
    </location>
</feature>
<keyword evidence="3" id="KW-0175">Coiled coil</keyword>
<feature type="domain" description="Calponin-homology (CH)" evidence="5">
    <location>
        <begin position="262"/>
        <end position="386"/>
    </location>
</feature>
<dbReference type="SUPFAM" id="SSF47576">
    <property type="entry name" value="Calponin-homology domain, CH-domain"/>
    <property type="match status" value="1"/>
</dbReference>
<feature type="coiled-coil region" evidence="3">
    <location>
        <begin position="448"/>
        <end position="524"/>
    </location>
</feature>
<keyword evidence="7" id="KW-1185">Reference proteome</keyword>
<dbReference type="PROSITE" id="PS50021">
    <property type="entry name" value="CH"/>
    <property type="match status" value="2"/>
</dbReference>
<evidence type="ECO:0000313" key="6">
    <source>
        <dbReference type="EMBL" id="KAG2383472.1"/>
    </source>
</evidence>
<dbReference type="GO" id="GO:0051639">
    <property type="term" value="P:actin filament network formation"/>
    <property type="evidence" value="ECO:0007669"/>
    <property type="project" value="TreeGrafter"/>
</dbReference>
<accession>A0AA88GRY4</accession>
<dbReference type="GO" id="GO:0005737">
    <property type="term" value="C:cytoplasm"/>
    <property type="evidence" value="ECO:0007669"/>
    <property type="project" value="TreeGrafter"/>
</dbReference>
<dbReference type="GO" id="GO:0005884">
    <property type="term" value="C:actin filament"/>
    <property type="evidence" value="ECO:0007669"/>
    <property type="project" value="TreeGrafter"/>
</dbReference>
<evidence type="ECO:0000256" key="2">
    <source>
        <dbReference type="ARBA" id="ARBA00023203"/>
    </source>
</evidence>